<accession>A0ABQ5D216</accession>
<proteinExistence type="predicted"/>
<gene>
    <name evidence="1" type="ORF">Tco_0923371</name>
</gene>
<sequence>MHVVPKRICRLGIHKTDSVDHGFFENRSLTHNNPSRGSQNHNSKLDFTRVSKVINEKNVETLFEVKFTSQSDIEVFSMSIKEGSYADILSTMSTADIDDAVDAIETIGKKFQDYVSNTSPLVSPSTTINVPRKLNSIDVPATFGVSLSTVGDLHRLINDIEAGKHDKLLSRMTNDDRMETLDALGSICNSSQKGDPIIDDNPSVMALPNVPNTNDNLAGKASPSDPIVEFMDISKSYAGAAGASAKE</sequence>
<name>A0ABQ5D216_9ASTR</name>
<evidence type="ECO:0000313" key="2">
    <source>
        <dbReference type="Proteomes" id="UP001151760"/>
    </source>
</evidence>
<organism evidence="1 2">
    <name type="scientific">Tanacetum coccineum</name>
    <dbReference type="NCBI Taxonomy" id="301880"/>
    <lineage>
        <taxon>Eukaryota</taxon>
        <taxon>Viridiplantae</taxon>
        <taxon>Streptophyta</taxon>
        <taxon>Embryophyta</taxon>
        <taxon>Tracheophyta</taxon>
        <taxon>Spermatophyta</taxon>
        <taxon>Magnoliopsida</taxon>
        <taxon>eudicotyledons</taxon>
        <taxon>Gunneridae</taxon>
        <taxon>Pentapetalae</taxon>
        <taxon>asterids</taxon>
        <taxon>campanulids</taxon>
        <taxon>Asterales</taxon>
        <taxon>Asteraceae</taxon>
        <taxon>Asteroideae</taxon>
        <taxon>Anthemideae</taxon>
        <taxon>Anthemidinae</taxon>
        <taxon>Tanacetum</taxon>
    </lineage>
</organism>
<comment type="caution">
    <text evidence="1">The sequence shown here is derived from an EMBL/GenBank/DDBJ whole genome shotgun (WGS) entry which is preliminary data.</text>
</comment>
<reference evidence="1" key="2">
    <citation type="submission" date="2022-01" db="EMBL/GenBank/DDBJ databases">
        <authorList>
            <person name="Yamashiro T."/>
            <person name="Shiraishi A."/>
            <person name="Satake H."/>
            <person name="Nakayama K."/>
        </authorList>
    </citation>
    <scope>NUCLEOTIDE SEQUENCE</scope>
</reference>
<evidence type="ECO:0000313" key="1">
    <source>
        <dbReference type="EMBL" id="GJT32952.1"/>
    </source>
</evidence>
<dbReference type="EMBL" id="BQNB010014835">
    <property type="protein sequence ID" value="GJT32952.1"/>
    <property type="molecule type" value="Genomic_DNA"/>
</dbReference>
<keyword evidence="2" id="KW-1185">Reference proteome</keyword>
<dbReference type="Proteomes" id="UP001151760">
    <property type="component" value="Unassembled WGS sequence"/>
</dbReference>
<reference evidence="1" key="1">
    <citation type="journal article" date="2022" name="Int. J. Mol. Sci.">
        <title>Draft Genome of Tanacetum Coccineum: Genomic Comparison of Closely Related Tanacetum-Family Plants.</title>
        <authorList>
            <person name="Yamashiro T."/>
            <person name="Shiraishi A."/>
            <person name="Nakayama K."/>
            <person name="Satake H."/>
        </authorList>
    </citation>
    <scope>NUCLEOTIDE SEQUENCE</scope>
</reference>
<protein>
    <submittedName>
        <fullName evidence="1">Uncharacterized protein</fullName>
    </submittedName>
</protein>